<dbReference type="Proteomes" id="UP000298246">
    <property type="component" value="Unassembled WGS sequence"/>
</dbReference>
<accession>A0A4Y8PSR4</accession>
<keyword evidence="1" id="KW-0472">Membrane</keyword>
<organism evidence="2 3">
    <name type="scientific">Paenibacillus athensensis</name>
    <dbReference type="NCBI Taxonomy" id="1967502"/>
    <lineage>
        <taxon>Bacteria</taxon>
        <taxon>Bacillati</taxon>
        <taxon>Bacillota</taxon>
        <taxon>Bacilli</taxon>
        <taxon>Bacillales</taxon>
        <taxon>Paenibacillaceae</taxon>
        <taxon>Paenibacillus</taxon>
    </lineage>
</organism>
<protein>
    <recommendedName>
        <fullName evidence="4">HPP family protein</fullName>
    </recommendedName>
</protein>
<name>A0A4Y8PSR4_9BACL</name>
<keyword evidence="1" id="KW-1133">Transmembrane helix</keyword>
<feature type="transmembrane region" description="Helical" evidence="1">
    <location>
        <begin position="7"/>
        <end position="30"/>
    </location>
</feature>
<keyword evidence="3" id="KW-1185">Reference proteome</keyword>
<evidence type="ECO:0000313" key="2">
    <source>
        <dbReference type="EMBL" id="TFE83917.1"/>
    </source>
</evidence>
<feature type="transmembrane region" description="Helical" evidence="1">
    <location>
        <begin position="75"/>
        <end position="94"/>
    </location>
</feature>
<evidence type="ECO:0000256" key="1">
    <source>
        <dbReference type="SAM" id="Phobius"/>
    </source>
</evidence>
<keyword evidence="1" id="KW-0812">Transmembrane</keyword>
<evidence type="ECO:0008006" key="4">
    <source>
        <dbReference type="Google" id="ProtNLM"/>
    </source>
</evidence>
<dbReference type="RefSeq" id="WP_134756692.1">
    <property type="nucleotide sequence ID" value="NZ_MYFO02000003.1"/>
</dbReference>
<proteinExistence type="predicted"/>
<gene>
    <name evidence="2" type="ORF">B5M42_21695</name>
</gene>
<evidence type="ECO:0000313" key="3">
    <source>
        <dbReference type="Proteomes" id="UP000298246"/>
    </source>
</evidence>
<feature type="transmembrane region" description="Helical" evidence="1">
    <location>
        <begin position="50"/>
        <end position="68"/>
    </location>
</feature>
<dbReference type="OrthoDB" id="2663140at2"/>
<dbReference type="EMBL" id="MYFO01000041">
    <property type="protein sequence ID" value="TFE83917.1"/>
    <property type="molecule type" value="Genomic_DNA"/>
</dbReference>
<feature type="transmembrane region" description="Helical" evidence="1">
    <location>
        <begin position="114"/>
        <end position="138"/>
    </location>
</feature>
<dbReference type="AlphaFoldDB" id="A0A4Y8PSR4"/>
<sequence>MKLKMAAISLYIVLIYYFSLHVPLLHMLFFPTLGAFSLLFVSRSQDVRELSKIAAGAFIASIIGTALFHLGNGGVLSLFITIIVISWLIIKLKWNAPPILAVSLIPFFAHAPNVWIVPVSVCGSMAGLLATLGLVSLLERRISPLAQRLQGLALFAPKRREWSESE</sequence>
<reference evidence="2 3" key="1">
    <citation type="submission" date="2017-03" db="EMBL/GenBank/DDBJ databases">
        <title>Isolation of Levoglucosan Utilizing Bacteria.</title>
        <authorList>
            <person name="Arya A.S."/>
        </authorList>
    </citation>
    <scope>NUCLEOTIDE SEQUENCE [LARGE SCALE GENOMIC DNA]</scope>
    <source>
        <strain evidence="2 3">MEC069</strain>
    </source>
</reference>
<comment type="caution">
    <text evidence="2">The sequence shown here is derived from an EMBL/GenBank/DDBJ whole genome shotgun (WGS) entry which is preliminary data.</text>
</comment>